<evidence type="ECO:0000313" key="8">
    <source>
        <dbReference type="Proteomes" id="UP000589036"/>
    </source>
</evidence>
<dbReference type="GO" id="GO:0006633">
    <property type="term" value="P:fatty acid biosynthetic process"/>
    <property type="evidence" value="ECO:0007669"/>
    <property type="project" value="TreeGrafter"/>
</dbReference>
<dbReference type="InterPro" id="IPR020841">
    <property type="entry name" value="PKS_Beta-ketoAc_synthase_dom"/>
</dbReference>
<dbReference type="SUPFAM" id="SSF53901">
    <property type="entry name" value="Thiolase-like"/>
    <property type="match status" value="2"/>
</dbReference>
<feature type="region of interest" description="Disordered" evidence="5">
    <location>
        <begin position="408"/>
        <end position="427"/>
    </location>
</feature>
<dbReference type="Gene3D" id="3.40.47.10">
    <property type="match status" value="2"/>
</dbReference>
<dbReference type="Pfam" id="PF00109">
    <property type="entry name" value="ketoacyl-synt"/>
    <property type="match status" value="1"/>
</dbReference>
<comment type="caution">
    <text evidence="7">The sequence shown here is derived from an EMBL/GenBank/DDBJ whole genome shotgun (WGS) entry which is preliminary data.</text>
</comment>
<dbReference type="InterPro" id="IPR014031">
    <property type="entry name" value="Ketoacyl_synth_C"/>
</dbReference>
<comment type="similarity">
    <text evidence="1 4">Belongs to the thiolase-like superfamily. Beta-ketoacyl-ACP synthases family.</text>
</comment>
<feature type="domain" description="Ketosynthase family 3 (KS3)" evidence="6">
    <location>
        <begin position="7"/>
        <end position="408"/>
    </location>
</feature>
<dbReference type="InterPro" id="IPR014030">
    <property type="entry name" value="Ketoacyl_synth_N"/>
</dbReference>
<protein>
    <submittedName>
        <fullName evidence="7">Act minimal PKS chain-length factor (CLF/KS beta)</fullName>
        <ecNumber evidence="7">2.3.1.-</ecNumber>
    </submittedName>
</protein>
<dbReference type="EMBL" id="JACCCC010000001">
    <property type="protein sequence ID" value="NYE45400.1"/>
    <property type="molecule type" value="Genomic_DNA"/>
</dbReference>
<accession>A0A852TTY1</accession>
<keyword evidence="3 7" id="KW-0012">Acyltransferase</keyword>
<evidence type="ECO:0000256" key="1">
    <source>
        <dbReference type="ARBA" id="ARBA00008467"/>
    </source>
</evidence>
<gene>
    <name evidence="7" type="ORF">HDA32_000520</name>
</gene>
<organism evidence="7 8">
    <name type="scientific">Spinactinospora alkalitolerans</name>
    <dbReference type="NCBI Taxonomy" id="687207"/>
    <lineage>
        <taxon>Bacteria</taxon>
        <taxon>Bacillati</taxon>
        <taxon>Actinomycetota</taxon>
        <taxon>Actinomycetes</taxon>
        <taxon>Streptosporangiales</taxon>
        <taxon>Nocardiopsidaceae</taxon>
        <taxon>Spinactinospora</taxon>
    </lineage>
</organism>
<dbReference type="GO" id="GO:0004315">
    <property type="term" value="F:3-oxoacyl-[acyl-carrier-protein] synthase activity"/>
    <property type="evidence" value="ECO:0007669"/>
    <property type="project" value="TreeGrafter"/>
</dbReference>
<dbReference type="InterPro" id="IPR000794">
    <property type="entry name" value="Beta-ketoacyl_synthase"/>
</dbReference>
<evidence type="ECO:0000256" key="5">
    <source>
        <dbReference type="SAM" id="MobiDB-lite"/>
    </source>
</evidence>
<dbReference type="PANTHER" id="PTHR11712:SF322">
    <property type="entry name" value="POLYKETIDE BETA-KETOACYL SYNTHASE 2-RELATED"/>
    <property type="match status" value="1"/>
</dbReference>
<dbReference type="CDD" id="cd00832">
    <property type="entry name" value="CLF"/>
    <property type="match status" value="1"/>
</dbReference>
<dbReference type="PROSITE" id="PS52004">
    <property type="entry name" value="KS3_2"/>
    <property type="match status" value="1"/>
</dbReference>
<dbReference type="Pfam" id="PF02801">
    <property type="entry name" value="Ketoacyl-synt_C"/>
    <property type="match status" value="1"/>
</dbReference>
<feature type="compositionally biased region" description="Basic and acidic residues" evidence="5">
    <location>
        <begin position="415"/>
        <end position="427"/>
    </location>
</feature>
<evidence type="ECO:0000259" key="6">
    <source>
        <dbReference type="PROSITE" id="PS52004"/>
    </source>
</evidence>
<evidence type="ECO:0000256" key="3">
    <source>
        <dbReference type="ARBA" id="ARBA00023315"/>
    </source>
</evidence>
<keyword evidence="8" id="KW-1185">Reference proteome</keyword>
<reference evidence="7 8" key="1">
    <citation type="submission" date="2020-07" db="EMBL/GenBank/DDBJ databases">
        <title>Sequencing the genomes of 1000 actinobacteria strains.</title>
        <authorList>
            <person name="Klenk H.-P."/>
        </authorList>
    </citation>
    <scope>NUCLEOTIDE SEQUENCE [LARGE SCALE GENOMIC DNA]</scope>
    <source>
        <strain evidence="7 8">CXB654</strain>
    </source>
</reference>
<dbReference type="RefSeq" id="WP_179641630.1">
    <property type="nucleotide sequence ID" value="NZ_BAAAYY010000007.1"/>
</dbReference>
<dbReference type="AlphaFoldDB" id="A0A852TTY1"/>
<proteinExistence type="inferred from homology"/>
<evidence type="ECO:0000256" key="4">
    <source>
        <dbReference type="RuleBase" id="RU003694"/>
    </source>
</evidence>
<dbReference type="InterPro" id="IPR016039">
    <property type="entry name" value="Thiolase-like"/>
</dbReference>
<evidence type="ECO:0000256" key="2">
    <source>
        <dbReference type="ARBA" id="ARBA00022679"/>
    </source>
</evidence>
<keyword evidence="2 4" id="KW-0808">Transferase</keyword>
<evidence type="ECO:0000313" key="7">
    <source>
        <dbReference type="EMBL" id="NYE45400.1"/>
    </source>
</evidence>
<name>A0A852TTY1_9ACTN</name>
<dbReference type="EC" id="2.3.1.-" evidence="7"/>
<dbReference type="PANTHER" id="PTHR11712">
    <property type="entry name" value="POLYKETIDE SYNTHASE-RELATED"/>
    <property type="match status" value="1"/>
</dbReference>
<dbReference type="SMART" id="SM00825">
    <property type="entry name" value="PKS_KS"/>
    <property type="match status" value="1"/>
</dbReference>
<dbReference type="Proteomes" id="UP000589036">
    <property type="component" value="Unassembled WGS sequence"/>
</dbReference>
<sequence>MTTPTKETAAVVTGIGVVAPTGVGTEEHWRSVLAGKSGIGRITRFDPSPYPVRLAGEVPGFTGKGRIPNRLLPQTDRWTHMALAAADEALEDACIDLGRLPEYEIAVVTSSSSGGTEFGQQEMERLYRNDPSWVSAYQSIAWFYAATTGQISIKNGARGPCGVVCTEQAGGLDAAAQARGLLETGSRVVLTGGTDASLCPYGVVAQMSTGMLSTAEDQGRAFVPFDEAACGYVPGEGGAILVVETAASAAERGRGGGYGTVLGHAAGFAADPGASRRVLAAVIRRALRDAGTDPGDVDAVFADAMGTAEQDRAEAQAITDVFGPGGVPVTAPKTLTGRLYGGGAPLDMATALLSMRDGVLPHTVGPSRKAAGCDIDLVLDRPRDTELRAVLVLARGHGGFTSALVLGRPEEDDAPVSRRNRDEGENR</sequence>